<dbReference type="RefSeq" id="WP_203775347.1">
    <property type="nucleotide sequence ID" value="NZ_BAAAYJ010000040.1"/>
</dbReference>
<gene>
    <name evidence="2" type="ORF">Ani05nite_68820</name>
</gene>
<organism evidence="2 3">
    <name type="scientific">Actinoplanes nipponensis</name>
    <dbReference type="NCBI Taxonomy" id="135950"/>
    <lineage>
        <taxon>Bacteria</taxon>
        <taxon>Bacillati</taxon>
        <taxon>Actinomycetota</taxon>
        <taxon>Actinomycetes</taxon>
        <taxon>Micromonosporales</taxon>
        <taxon>Micromonosporaceae</taxon>
        <taxon>Actinoplanes</taxon>
    </lineage>
</organism>
<proteinExistence type="predicted"/>
<evidence type="ECO:0000256" key="1">
    <source>
        <dbReference type="SAM" id="MobiDB-lite"/>
    </source>
</evidence>
<dbReference type="EMBL" id="BOMQ01000083">
    <property type="protein sequence ID" value="GIE53348.1"/>
    <property type="molecule type" value="Genomic_DNA"/>
</dbReference>
<accession>A0A919JPF0</accession>
<comment type="caution">
    <text evidence="2">The sequence shown here is derived from an EMBL/GenBank/DDBJ whole genome shotgun (WGS) entry which is preliminary data.</text>
</comment>
<name>A0A919JPF0_9ACTN</name>
<protein>
    <submittedName>
        <fullName evidence="2">Uncharacterized protein</fullName>
    </submittedName>
</protein>
<evidence type="ECO:0000313" key="3">
    <source>
        <dbReference type="Proteomes" id="UP000647172"/>
    </source>
</evidence>
<feature type="region of interest" description="Disordered" evidence="1">
    <location>
        <begin position="1"/>
        <end position="27"/>
    </location>
</feature>
<evidence type="ECO:0000313" key="2">
    <source>
        <dbReference type="EMBL" id="GIE53348.1"/>
    </source>
</evidence>
<reference evidence="2" key="1">
    <citation type="submission" date="2021-01" db="EMBL/GenBank/DDBJ databases">
        <title>Whole genome shotgun sequence of Actinoplanes nipponensis NBRC 14063.</title>
        <authorList>
            <person name="Komaki H."/>
            <person name="Tamura T."/>
        </authorList>
    </citation>
    <scope>NUCLEOTIDE SEQUENCE</scope>
    <source>
        <strain evidence="2">NBRC 14063</strain>
    </source>
</reference>
<keyword evidence="3" id="KW-1185">Reference proteome</keyword>
<sequence length="56" mass="6380">MSKGWQGAFLHRGWRSGSTRPDPRPTPALKLNLVDRHFTAAGPNRLRVADATRIRW</sequence>
<dbReference type="Proteomes" id="UP000647172">
    <property type="component" value="Unassembled WGS sequence"/>
</dbReference>
<dbReference type="AlphaFoldDB" id="A0A919JPF0"/>